<dbReference type="EMBL" id="KB445573">
    <property type="protein sequence ID" value="EMD93301.1"/>
    <property type="molecule type" value="Genomic_DNA"/>
</dbReference>
<dbReference type="Proteomes" id="UP000016936">
    <property type="component" value="Unassembled WGS sequence"/>
</dbReference>
<keyword evidence="3" id="KW-1185">Reference proteome</keyword>
<evidence type="ECO:0000313" key="2">
    <source>
        <dbReference type="EMBL" id="EMD93301.1"/>
    </source>
</evidence>
<dbReference type="AlphaFoldDB" id="M2UI09"/>
<feature type="region of interest" description="Disordered" evidence="1">
    <location>
        <begin position="45"/>
        <end position="66"/>
    </location>
</feature>
<name>M2UI09_COCH5</name>
<feature type="compositionally biased region" description="Basic residues" evidence="1">
    <location>
        <begin position="51"/>
        <end position="60"/>
    </location>
</feature>
<gene>
    <name evidence="2" type="ORF">COCHEDRAFT_1020456</name>
</gene>
<organism evidence="2 3">
    <name type="scientific">Cochliobolus heterostrophus (strain C5 / ATCC 48332 / race O)</name>
    <name type="common">Southern corn leaf blight fungus</name>
    <name type="synonym">Bipolaris maydis</name>
    <dbReference type="NCBI Taxonomy" id="701091"/>
    <lineage>
        <taxon>Eukaryota</taxon>
        <taxon>Fungi</taxon>
        <taxon>Dikarya</taxon>
        <taxon>Ascomycota</taxon>
        <taxon>Pezizomycotina</taxon>
        <taxon>Dothideomycetes</taxon>
        <taxon>Pleosporomycetidae</taxon>
        <taxon>Pleosporales</taxon>
        <taxon>Pleosporineae</taxon>
        <taxon>Pleosporaceae</taxon>
        <taxon>Bipolaris</taxon>
    </lineage>
</organism>
<reference evidence="2 3" key="1">
    <citation type="journal article" date="2012" name="PLoS Pathog.">
        <title>Diverse lifestyles and strategies of plant pathogenesis encoded in the genomes of eighteen Dothideomycetes fungi.</title>
        <authorList>
            <person name="Ohm R.A."/>
            <person name="Feau N."/>
            <person name="Henrissat B."/>
            <person name="Schoch C.L."/>
            <person name="Horwitz B.A."/>
            <person name="Barry K.W."/>
            <person name="Condon B.J."/>
            <person name="Copeland A.C."/>
            <person name="Dhillon B."/>
            <person name="Glaser F."/>
            <person name="Hesse C.N."/>
            <person name="Kosti I."/>
            <person name="LaButti K."/>
            <person name="Lindquist E.A."/>
            <person name="Lucas S."/>
            <person name="Salamov A.A."/>
            <person name="Bradshaw R.E."/>
            <person name="Ciuffetti L."/>
            <person name="Hamelin R.C."/>
            <person name="Kema G.H.J."/>
            <person name="Lawrence C."/>
            <person name="Scott J.A."/>
            <person name="Spatafora J.W."/>
            <person name="Turgeon B.G."/>
            <person name="de Wit P.J.G.M."/>
            <person name="Zhong S."/>
            <person name="Goodwin S.B."/>
            <person name="Grigoriev I.V."/>
        </authorList>
    </citation>
    <scope>NUCLEOTIDE SEQUENCE [LARGE SCALE GENOMIC DNA]</scope>
    <source>
        <strain evidence="3">C5 / ATCC 48332 / race O</strain>
    </source>
</reference>
<accession>M2UI09</accession>
<evidence type="ECO:0000313" key="3">
    <source>
        <dbReference type="Proteomes" id="UP000016936"/>
    </source>
</evidence>
<evidence type="ECO:0000256" key="1">
    <source>
        <dbReference type="SAM" id="MobiDB-lite"/>
    </source>
</evidence>
<proteinExistence type="predicted"/>
<dbReference type="HOGENOM" id="CLU_2831020_0_0_1"/>
<protein>
    <submittedName>
        <fullName evidence="2">Uncharacterized protein</fullName>
    </submittedName>
</protein>
<sequence>MRCERSVLELIHSCKQHFDVCLLHGSNQVIIIHWEPHITSLQDSYPTQLGSHRKRPKHPQKTSSTL</sequence>
<reference evidence="3" key="2">
    <citation type="journal article" date="2013" name="PLoS Genet.">
        <title>Comparative genome structure, secondary metabolite, and effector coding capacity across Cochliobolus pathogens.</title>
        <authorList>
            <person name="Condon B.J."/>
            <person name="Leng Y."/>
            <person name="Wu D."/>
            <person name="Bushley K.E."/>
            <person name="Ohm R.A."/>
            <person name="Otillar R."/>
            <person name="Martin J."/>
            <person name="Schackwitz W."/>
            <person name="Grimwood J."/>
            <person name="MohdZainudin N."/>
            <person name="Xue C."/>
            <person name="Wang R."/>
            <person name="Manning V.A."/>
            <person name="Dhillon B."/>
            <person name="Tu Z.J."/>
            <person name="Steffenson B.J."/>
            <person name="Salamov A."/>
            <person name="Sun H."/>
            <person name="Lowry S."/>
            <person name="LaButti K."/>
            <person name="Han J."/>
            <person name="Copeland A."/>
            <person name="Lindquist E."/>
            <person name="Barry K."/>
            <person name="Schmutz J."/>
            <person name="Baker S.E."/>
            <person name="Ciuffetti L.M."/>
            <person name="Grigoriev I.V."/>
            <person name="Zhong S."/>
            <person name="Turgeon B.G."/>
        </authorList>
    </citation>
    <scope>NUCLEOTIDE SEQUENCE [LARGE SCALE GENOMIC DNA]</scope>
    <source>
        <strain evidence="3">C5 / ATCC 48332 / race O</strain>
    </source>
</reference>